<evidence type="ECO:0000313" key="3">
    <source>
        <dbReference type="Proteomes" id="UP000314294"/>
    </source>
</evidence>
<evidence type="ECO:0000313" key="2">
    <source>
        <dbReference type="EMBL" id="TNN72908.1"/>
    </source>
</evidence>
<sequence length="61" mass="6844">MKDKAQGSFFGGHECHRVSDKIDLQVALENCKGDKRFVLRQRNTTDGEEQGGVTVNYGEQD</sequence>
<protein>
    <submittedName>
        <fullName evidence="2">Uncharacterized protein</fullName>
    </submittedName>
</protein>
<reference evidence="2 3" key="1">
    <citation type="submission" date="2019-03" db="EMBL/GenBank/DDBJ databases">
        <title>First draft genome of Liparis tanakae, snailfish: a comprehensive survey of snailfish specific genes.</title>
        <authorList>
            <person name="Kim W."/>
            <person name="Song I."/>
            <person name="Jeong J.-H."/>
            <person name="Kim D."/>
            <person name="Kim S."/>
            <person name="Ryu S."/>
            <person name="Song J.Y."/>
            <person name="Lee S.K."/>
        </authorList>
    </citation>
    <scope>NUCLEOTIDE SEQUENCE [LARGE SCALE GENOMIC DNA]</scope>
    <source>
        <tissue evidence="2">Muscle</tissue>
    </source>
</reference>
<keyword evidence="3" id="KW-1185">Reference proteome</keyword>
<comment type="caution">
    <text evidence="2">The sequence shown here is derived from an EMBL/GenBank/DDBJ whole genome shotgun (WGS) entry which is preliminary data.</text>
</comment>
<evidence type="ECO:0000256" key="1">
    <source>
        <dbReference type="SAM" id="MobiDB-lite"/>
    </source>
</evidence>
<dbReference type="EMBL" id="SRLO01000131">
    <property type="protein sequence ID" value="TNN72908.1"/>
    <property type="molecule type" value="Genomic_DNA"/>
</dbReference>
<accession>A0A4Z2I4M1</accession>
<dbReference type="Proteomes" id="UP000314294">
    <property type="component" value="Unassembled WGS sequence"/>
</dbReference>
<feature type="region of interest" description="Disordered" evidence="1">
    <location>
        <begin position="42"/>
        <end position="61"/>
    </location>
</feature>
<name>A0A4Z2I4M1_9TELE</name>
<organism evidence="2 3">
    <name type="scientific">Liparis tanakae</name>
    <name type="common">Tanaka's snailfish</name>
    <dbReference type="NCBI Taxonomy" id="230148"/>
    <lineage>
        <taxon>Eukaryota</taxon>
        <taxon>Metazoa</taxon>
        <taxon>Chordata</taxon>
        <taxon>Craniata</taxon>
        <taxon>Vertebrata</taxon>
        <taxon>Euteleostomi</taxon>
        <taxon>Actinopterygii</taxon>
        <taxon>Neopterygii</taxon>
        <taxon>Teleostei</taxon>
        <taxon>Neoteleostei</taxon>
        <taxon>Acanthomorphata</taxon>
        <taxon>Eupercaria</taxon>
        <taxon>Perciformes</taxon>
        <taxon>Cottioidei</taxon>
        <taxon>Cottales</taxon>
        <taxon>Liparidae</taxon>
        <taxon>Liparis</taxon>
    </lineage>
</organism>
<gene>
    <name evidence="2" type="ORF">EYF80_016837</name>
</gene>
<proteinExistence type="predicted"/>
<dbReference type="AlphaFoldDB" id="A0A4Z2I4M1"/>